<feature type="transmembrane region" description="Helical" evidence="1">
    <location>
        <begin position="64"/>
        <end position="82"/>
    </location>
</feature>
<evidence type="ECO:0000313" key="3">
    <source>
        <dbReference type="Proteomes" id="UP000199315"/>
    </source>
</evidence>
<dbReference type="AlphaFoldDB" id="A0A1D3TSA7"/>
<reference evidence="2 3" key="1">
    <citation type="submission" date="2016-09" db="EMBL/GenBank/DDBJ databases">
        <authorList>
            <person name="Capua I."/>
            <person name="De Benedictis P."/>
            <person name="Joannis T."/>
            <person name="Lombin L.H."/>
            <person name="Cattoli G."/>
        </authorList>
    </citation>
    <scope>NUCLEOTIDE SEQUENCE [LARGE SCALE GENOMIC DNA]</scope>
    <source>
        <strain evidence="2 3">GluBS11</strain>
    </source>
</reference>
<gene>
    <name evidence="2" type="ORF">SAMN05421730_100641</name>
</gene>
<protein>
    <submittedName>
        <fullName evidence="2">Uncharacterized protein</fullName>
    </submittedName>
</protein>
<dbReference type="EMBL" id="FMKA01000006">
    <property type="protein sequence ID" value="SCP96743.1"/>
    <property type="molecule type" value="Genomic_DNA"/>
</dbReference>
<dbReference type="Pfam" id="PF20342">
    <property type="entry name" value="DUF6637"/>
    <property type="match status" value="1"/>
</dbReference>
<keyword evidence="1" id="KW-1133">Transmembrane helix</keyword>
<evidence type="ECO:0000313" key="2">
    <source>
        <dbReference type="EMBL" id="SCP96743.1"/>
    </source>
</evidence>
<keyword evidence="3" id="KW-1185">Reference proteome</keyword>
<accession>A0A1D3TSA7</accession>
<dbReference type="InterPro" id="IPR046577">
    <property type="entry name" value="DUF6637"/>
</dbReference>
<evidence type="ECO:0000256" key="1">
    <source>
        <dbReference type="SAM" id="Phobius"/>
    </source>
</evidence>
<keyword evidence="1" id="KW-0472">Membrane</keyword>
<feature type="transmembrane region" description="Helical" evidence="1">
    <location>
        <begin position="94"/>
        <end position="116"/>
    </location>
</feature>
<feature type="transmembrane region" description="Helical" evidence="1">
    <location>
        <begin position="34"/>
        <end position="58"/>
    </location>
</feature>
<keyword evidence="1" id="KW-0812">Transmembrane</keyword>
<dbReference type="STRING" id="1619234.SAMN05421730_100641"/>
<proteinExistence type="predicted"/>
<organism evidence="2 3">
    <name type="scientific">Anaerobium acetethylicum</name>
    <dbReference type="NCBI Taxonomy" id="1619234"/>
    <lineage>
        <taxon>Bacteria</taxon>
        <taxon>Bacillati</taxon>
        <taxon>Bacillota</taxon>
        <taxon>Clostridia</taxon>
        <taxon>Lachnospirales</taxon>
        <taxon>Lachnospiraceae</taxon>
        <taxon>Anaerobium</taxon>
    </lineage>
</organism>
<sequence length="117" mass="13301">MKSRMKHKSDKTHAHREQNPYLVKGLLFNKDRRALIRMAMDVFDLILGSIIIIMTVAAFLKPGVYGGLFPVIFILGAFLNLMTGAKHFYMKNRFFGVFFMVIGFLLFAAAAVSFFMA</sequence>
<dbReference type="Proteomes" id="UP000199315">
    <property type="component" value="Unassembled WGS sequence"/>
</dbReference>
<name>A0A1D3TSA7_9FIRM</name>